<feature type="chain" id="PRO_5047398235" description="Outer membrane protein beta-barrel domain-containing protein" evidence="1">
    <location>
        <begin position="21"/>
        <end position="216"/>
    </location>
</feature>
<dbReference type="Gene3D" id="2.40.128.130">
    <property type="entry name" value="Autotransporter beta-domain"/>
    <property type="match status" value="1"/>
</dbReference>
<gene>
    <name evidence="2" type="ORF">GCM10023149_31730</name>
</gene>
<sequence>MNKRFAMLVLGFIAFKTATAQTEKGTQNLGATFGITTSKTTYDYPDAETVNYDYKSTNYQIIPNYSYFIADKLDLNVNAGFAYTKTTNDAPNASPVEQNGKTWSASVGLRKYFLFDNKIGIRTGPYLGYSHNNANYSAFAGTNNESNTKTQTYTGGLNLDFVFYPVKNIGLAARLADLSYSHQRINNSSNPTSKANTFNFSVTNNILLSVYYVFGK</sequence>
<keyword evidence="1" id="KW-0732">Signal</keyword>
<keyword evidence="3" id="KW-1185">Reference proteome</keyword>
<dbReference type="Proteomes" id="UP001500582">
    <property type="component" value="Unassembled WGS sequence"/>
</dbReference>
<organism evidence="2 3">
    <name type="scientific">Mucilaginibacter gynuensis</name>
    <dbReference type="NCBI Taxonomy" id="1302236"/>
    <lineage>
        <taxon>Bacteria</taxon>
        <taxon>Pseudomonadati</taxon>
        <taxon>Bacteroidota</taxon>
        <taxon>Sphingobacteriia</taxon>
        <taxon>Sphingobacteriales</taxon>
        <taxon>Sphingobacteriaceae</taxon>
        <taxon>Mucilaginibacter</taxon>
    </lineage>
</organism>
<reference evidence="3" key="1">
    <citation type="journal article" date="2019" name="Int. J. Syst. Evol. Microbiol.">
        <title>The Global Catalogue of Microorganisms (GCM) 10K type strain sequencing project: providing services to taxonomists for standard genome sequencing and annotation.</title>
        <authorList>
            <consortium name="The Broad Institute Genomics Platform"/>
            <consortium name="The Broad Institute Genome Sequencing Center for Infectious Disease"/>
            <person name="Wu L."/>
            <person name="Ma J."/>
        </authorList>
    </citation>
    <scope>NUCLEOTIDE SEQUENCE [LARGE SCALE GENOMIC DNA]</scope>
    <source>
        <strain evidence="3">JCM 17705</strain>
    </source>
</reference>
<name>A0ABP8GPB5_9SPHI</name>
<dbReference type="InterPro" id="IPR036709">
    <property type="entry name" value="Autotransporte_beta_dom_sf"/>
</dbReference>
<dbReference type="EMBL" id="BAABFT010000008">
    <property type="protein sequence ID" value="GAA4327958.1"/>
    <property type="molecule type" value="Genomic_DNA"/>
</dbReference>
<dbReference type="SUPFAM" id="SSF103515">
    <property type="entry name" value="Autotransporter"/>
    <property type="match status" value="1"/>
</dbReference>
<accession>A0ABP8GPB5</accession>
<feature type="signal peptide" evidence="1">
    <location>
        <begin position="1"/>
        <end position="20"/>
    </location>
</feature>
<dbReference type="RefSeq" id="WP_345212110.1">
    <property type="nucleotide sequence ID" value="NZ_BAABFT010000008.1"/>
</dbReference>
<protein>
    <recommendedName>
        <fullName evidence="4">Outer membrane protein beta-barrel domain-containing protein</fullName>
    </recommendedName>
</protein>
<evidence type="ECO:0000313" key="2">
    <source>
        <dbReference type="EMBL" id="GAA4327958.1"/>
    </source>
</evidence>
<evidence type="ECO:0000313" key="3">
    <source>
        <dbReference type="Proteomes" id="UP001500582"/>
    </source>
</evidence>
<proteinExistence type="predicted"/>
<comment type="caution">
    <text evidence="2">The sequence shown here is derived from an EMBL/GenBank/DDBJ whole genome shotgun (WGS) entry which is preliminary data.</text>
</comment>
<evidence type="ECO:0008006" key="4">
    <source>
        <dbReference type="Google" id="ProtNLM"/>
    </source>
</evidence>
<evidence type="ECO:0000256" key="1">
    <source>
        <dbReference type="SAM" id="SignalP"/>
    </source>
</evidence>